<protein>
    <recommendedName>
        <fullName evidence="3">MULE transposase domain-containing protein</fullName>
    </recommendedName>
</protein>
<accession>A0ABD3VL09</accession>
<evidence type="ECO:0000313" key="2">
    <source>
        <dbReference type="Proteomes" id="UP001634394"/>
    </source>
</evidence>
<organism evidence="1 2">
    <name type="scientific">Sinanodonta woodiana</name>
    <name type="common">Chinese pond mussel</name>
    <name type="synonym">Anodonta woodiana</name>
    <dbReference type="NCBI Taxonomy" id="1069815"/>
    <lineage>
        <taxon>Eukaryota</taxon>
        <taxon>Metazoa</taxon>
        <taxon>Spiralia</taxon>
        <taxon>Lophotrochozoa</taxon>
        <taxon>Mollusca</taxon>
        <taxon>Bivalvia</taxon>
        <taxon>Autobranchia</taxon>
        <taxon>Heteroconchia</taxon>
        <taxon>Palaeoheterodonta</taxon>
        <taxon>Unionida</taxon>
        <taxon>Unionoidea</taxon>
        <taxon>Unionidae</taxon>
        <taxon>Unioninae</taxon>
        <taxon>Sinanodonta</taxon>
    </lineage>
</organism>
<dbReference type="PANTHER" id="PTHR47160:SF5">
    <property type="entry name" value="MULE TRANSPOSASE DOMAIN-CONTAINING PROTEIN"/>
    <property type="match status" value="1"/>
</dbReference>
<evidence type="ECO:0008006" key="3">
    <source>
        <dbReference type="Google" id="ProtNLM"/>
    </source>
</evidence>
<reference evidence="1 2" key="1">
    <citation type="submission" date="2024-11" db="EMBL/GenBank/DDBJ databases">
        <title>Chromosome-level genome assembly of the freshwater bivalve Anodonta woodiana.</title>
        <authorList>
            <person name="Chen X."/>
        </authorList>
    </citation>
    <scope>NUCLEOTIDE SEQUENCE [LARGE SCALE GENOMIC DNA]</scope>
    <source>
        <strain evidence="1">MN2024</strain>
        <tissue evidence="1">Gills</tissue>
    </source>
</reference>
<evidence type="ECO:0000313" key="1">
    <source>
        <dbReference type="EMBL" id="KAL3861398.1"/>
    </source>
</evidence>
<name>A0ABD3VL09_SINWO</name>
<gene>
    <name evidence="1" type="ORF">ACJMK2_007433</name>
</gene>
<dbReference type="AlphaFoldDB" id="A0ABD3VL09"/>
<dbReference type="PANTHER" id="PTHR47160">
    <property type="entry name" value="PUTATIVE-RELATED"/>
    <property type="match status" value="1"/>
</dbReference>
<proteinExistence type="predicted"/>
<dbReference type="EMBL" id="JBJQND010000011">
    <property type="protein sequence ID" value="KAL3861398.1"/>
    <property type="molecule type" value="Genomic_DNA"/>
</dbReference>
<sequence>MTLRFATSEKEKRTLIDNGHVYIKDKSKRCHGRVHMIRDSIVKMISEHNHSGAACRAEVPISVMTCFETPTVKAIQHEFIGIQLRGFFFFFIFVKNDGAFDMQMRHLPSLAFVPVDDVVLAFEELLAHNTRRPHSMWSCYDTINDDSPKTNISCDGWHRSFSELIGRNHPTKWKFITVLQMEQGLNEAKIEQYFASVETYKEIDLMDYLRELSHNLSF</sequence>
<comment type="caution">
    <text evidence="1">The sequence shown here is derived from an EMBL/GenBank/DDBJ whole genome shotgun (WGS) entry which is preliminary data.</text>
</comment>
<keyword evidence="2" id="KW-1185">Reference proteome</keyword>
<dbReference type="Proteomes" id="UP001634394">
    <property type="component" value="Unassembled WGS sequence"/>
</dbReference>